<proteinExistence type="inferred from homology"/>
<comment type="caution">
    <text evidence="5">The sequence shown here is derived from an EMBL/GenBank/DDBJ whole genome shotgun (WGS) entry which is preliminary data.</text>
</comment>
<keyword evidence="3 4" id="KW-0810">Translation regulation</keyword>
<protein>
    <recommendedName>
        <fullName evidence="4">Flagellar assembly factor FliW</fullName>
    </recommendedName>
</protein>
<keyword evidence="6" id="KW-1185">Reference proteome</keyword>
<sequence length="147" mass="16029">MQIKSPVFGNIEIADEKVLDFPAGLPGFEHCRRFALVHEEGHDPDVFLLQSLDDAEVAFSVTGPERLGINFEFELDDEELALLQLSEPADAAVAVIIRREAEDEAGPASTGLRANFMAPLVINAATRRGLQKVISKLGCEITLRAQS</sequence>
<organism evidence="5 6">
    <name type="scientific">Thauera mechernichensis</name>
    <dbReference type="NCBI Taxonomy" id="82788"/>
    <lineage>
        <taxon>Bacteria</taxon>
        <taxon>Pseudomonadati</taxon>
        <taxon>Pseudomonadota</taxon>
        <taxon>Betaproteobacteria</taxon>
        <taxon>Rhodocyclales</taxon>
        <taxon>Zoogloeaceae</taxon>
        <taxon>Thauera</taxon>
    </lineage>
</organism>
<dbReference type="Pfam" id="PF02623">
    <property type="entry name" value="FliW"/>
    <property type="match status" value="1"/>
</dbReference>
<dbReference type="Gene3D" id="2.30.290.10">
    <property type="entry name" value="BH3618-like"/>
    <property type="match status" value="1"/>
</dbReference>
<evidence type="ECO:0000256" key="2">
    <source>
        <dbReference type="ARBA" id="ARBA00022795"/>
    </source>
</evidence>
<evidence type="ECO:0000313" key="6">
    <source>
        <dbReference type="Proteomes" id="UP001597158"/>
    </source>
</evidence>
<dbReference type="SUPFAM" id="SSF141457">
    <property type="entry name" value="BH3618-like"/>
    <property type="match status" value="1"/>
</dbReference>
<evidence type="ECO:0000313" key="5">
    <source>
        <dbReference type="EMBL" id="MFD1262466.1"/>
    </source>
</evidence>
<reference evidence="6" key="1">
    <citation type="journal article" date="2019" name="Int. J. Syst. Evol. Microbiol.">
        <title>The Global Catalogue of Microorganisms (GCM) 10K type strain sequencing project: providing services to taxonomists for standard genome sequencing and annotation.</title>
        <authorList>
            <consortium name="The Broad Institute Genomics Platform"/>
            <consortium name="The Broad Institute Genome Sequencing Center for Infectious Disease"/>
            <person name="Wu L."/>
            <person name="Ma J."/>
        </authorList>
    </citation>
    <scope>NUCLEOTIDE SEQUENCE [LARGE SCALE GENOMIC DNA]</scope>
    <source>
        <strain evidence="6">CCUG 48884</strain>
    </source>
</reference>
<dbReference type="PANTHER" id="PTHR39190:SF1">
    <property type="entry name" value="FLAGELLAR ASSEMBLY FACTOR FLIW"/>
    <property type="match status" value="1"/>
</dbReference>
<keyword evidence="5" id="KW-0282">Flagellum</keyword>
<keyword evidence="5" id="KW-0969">Cilium</keyword>
<keyword evidence="5" id="KW-0966">Cell projection</keyword>
<dbReference type="InterPro" id="IPR024046">
    <property type="entry name" value="Flagellar_assmbl_FliW_dom_sf"/>
</dbReference>
<dbReference type="EMBL" id="JBHTMC010000002">
    <property type="protein sequence ID" value="MFD1262466.1"/>
    <property type="molecule type" value="Genomic_DNA"/>
</dbReference>
<comment type="function">
    <text evidence="4">Acts as an anti-CsrA protein, binds CsrA and prevents it from repressing translation of its target genes, one of which is flagellin. Binds to flagellin and participates in the assembly of the flagellum.</text>
</comment>
<dbReference type="HAMAP" id="MF_01185">
    <property type="entry name" value="FliW"/>
    <property type="match status" value="1"/>
</dbReference>
<evidence type="ECO:0000256" key="1">
    <source>
        <dbReference type="ARBA" id="ARBA00022490"/>
    </source>
</evidence>
<comment type="subcellular location">
    <subcellularLocation>
        <location evidence="4">Cytoplasm</location>
    </subcellularLocation>
</comment>
<comment type="subunit">
    <text evidence="4">Interacts with translational regulator CsrA and flagellin(s).</text>
</comment>
<dbReference type="Proteomes" id="UP001597158">
    <property type="component" value="Unassembled WGS sequence"/>
</dbReference>
<comment type="similarity">
    <text evidence="4">Belongs to the FliW family.</text>
</comment>
<dbReference type="PANTHER" id="PTHR39190">
    <property type="entry name" value="FLAGELLAR ASSEMBLY FACTOR FLIW"/>
    <property type="match status" value="1"/>
</dbReference>
<name>A0ABW3W900_9RHOO</name>
<dbReference type="NCBIfam" id="NF009792">
    <property type="entry name" value="PRK13284.1"/>
    <property type="match status" value="1"/>
</dbReference>
<accession>A0ABW3W900</accession>
<evidence type="ECO:0000256" key="4">
    <source>
        <dbReference type="HAMAP-Rule" id="MF_01185"/>
    </source>
</evidence>
<dbReference type="RefSeq" id="WP_002925769.1">
    <property type="nucleotide sequence ID" value="NZ_JARQZE010000003.1"/>
</dbReference>
<dbReference type="InterPro" id="IPR003775">
    <property type="entry name" value="Flagellar_assembly_factor_FliW"/>
</dbReference>
<keyword evidence="4" id="KW-0143">Chaperone</keyword>
<keyword evidence="2 4" id="KW-1005">Bacterial flagellum biogenesis</keyword>
<gene>
    <name evidence="4 5" type="primary">fliW</name>
    <name evidence="5" type="ORF">ACFQ4M_02650</name>
</gene>
<keyword evidence="1 4" id="KW-0963">Cytoplasm</keyword>
<evidence type="ECO:0000256" key="3">
    <source>
        <dbReference type="ARBA" id="ARBA00022845"/>
    </source>
</evidence>